<feature type="domain" description="Glycosyltransferase subfamily 4-like N-terminal" evidence="2">
    <location>
        <begin position="13"/>
        <end position="168"/>
    </location>
</feature>
<dbReference type="RefSeq" id="WP_062533555.1">
    <property type="nucleotide sequence ID" value="NZ_CP012678.1"/>
</dbReference>
<evidence type="ECO:0000313" key="4">
    <source>
        <dbReference type="Proteomes" id="UP000059847"/>
    </source>
</evidence>
<dbReference type="KEGG" id="pur:AOC03_03105"/>
<name>A0A0M4SWI5_9GAMM</name>
<dbReference type="SUPFAM" id="SSF53756">
    <property type="entry name" value="UDP-Glycosyltransferase/glycogen phosphorylase"/>
    <property type="match status" value="1"/>
</dbReference>
<gene>
    <name evidence="3" type="ORF">AOC03_03105</name>
</gene>
<dbReference type="EMBL" id="CP012678">
    <property type="protein sequence ID" value="ALF59160.1"/>
    <property type="molecule type" value="Genomic_DNA"/>
</dbReference>
<dbReference type="Pfam" id="PF13439">
    <property type="entry name" value="Glyco_transf_4"/>
    <property type="match status" value="1"/>
</dbReference>
<reference evidence="3 4" key="1">
    <citation type="submission" date="2015-09" db="EMBL/GenBank/DDBJ databases">
        <title>Complete genome of Psychrobacter urativorans R10.10B.</title>
        <authorList>
            <person name="See-Too W.S."/>
            <person name="Chan K.G."/>
        </authorList>
    </citation>
    <scope>NUCLEOTIDE SEQUENCE [LARGE SCALE GENOMIC DNA]</scope>
    <source>
        <strain evidence="3 4">R10.10B</strain>
    </source>
</reference>
<accession>A0A0M4SWI5</accession>
<dbReference type="Pfam" id="PF00534">
    <property type="entry name" value="Glycos_transf_1"/>
    <property type="match status" value="1"/>
</dbReference>
<feature type="domain" description="Glycosyl transferase family 1" evidence="1">
    <location>
        <begin position="178"/>
        <end position="337"/>
    </location>
</feature>
<evidence type="ECO:0000259" key="2">
    <source>
        <dbReference type="Pfam" id="PF13439"/>
    </source>
</evidence>
<dbReference type="Gene3D" id="3.40.50.2000">
    <property type="entry name" value="Glycogen Phosphorylase B"/>
    <property type="match status" value="2"/>
</dbReference>
<dbReference type="CDD" id="cd03811">
    <property type="entry name" value="GT4_GT28_WabH-like"/>
    <property type="match status" value="1"/>
</dbReference>
<dbReference type="InterPro" id="IPR001296">
    <property type="entry name" value="Glyco_trans_1"/>
</dbReference>
<dbReference type="GO" id="GO:0016757">
    <property type="term" value="F:glycosyltransferase activity"/>
    <property type="evidence" value="ECO:0007669"/>
    <property type="project" value="InterPro"/>
</dbReference>
<evidence type="ECO:0000259" key="1">
    <source>
        <dbReference type="Pfam" id="PF00534"/>
    </source>
</evidence>
<keyword evidence="4" id="KW-1185">Reference proteome</keyword>
<evidence type="ECO:0008006" key="5">
    <source>
        <dbReference type="Google" id="ProtNLM"/>
    </source>
</evidence>
<proteinExistence type="predicted"/>
<dbReference type="STRING" id="45610.AOC03_03105"/>
<dbReference type="Proteomes" id="UP000059847">
    <property type="component" value="Chromosome"/>
</dbReference>
<sequence>MNIMHIISAPASGGAEVYVKDMAKILAAEGHNVHIVFLSTAADAGRDVKYAEKFISDLKSSGIMTYIIGNETRKKPWLGVARLRKYIIKNNIDICHSHLAYGIVFSALSRVPVVYTHHTIKPRWDKLTYTIFNSLVDEYVGISKNCAEALSLYTGRKVNTILNAVSEEKFVGYVRTRKLEDTVKIAMVGQLTIPKDYITMLQALTLLDIDVQEKIKVLIAGEGDAKYKGELLDYIKENNLNHIVDFVGLKTNIPKFLYEADMFLLSSSSEGLPIALLEASISGLPCIVTDVGGCAEIIESSKNGVTVPHHNPQEIANEIAKFVLDNTLIERFSTNAINNAHKYSINKAAQLHIELYNSILK</sequence>
<dbReference type="OrthoDB" id="9792269at2"/>
<dbReference type="PANTHER" id="PTHR12526">
    <property type="entry name" value="GLYCOSYLTRANSFERASE"/>
    <property type="match status" value="1"/>
</dbReference>
<evidence type="ECO:0000313" key="3">
    <source>
        <dbReference type="EMBL" id="ALF59160.1"/>
    </source>
</evidence>
<dbReference type="GO" id="GO:1901135">
    <property type="term" value="P:carbohydrate derivative metabolic process"/>
    <property type="evidence" value="ECO:0007669"/>
    <property type="project" value="UniProtKB-ARBA"/>
</dbReference>
<protein>
    <recommendedName>
        <fullName evidence="5">Glycosyl transferase family 1</fullName>
    </recommendedName>
</protein>
<organism evidence="3 4">
    <name type="scientific">Psychrobacter urativorans</name>
    <dbReference type="NCBI Taxonomy" id="45610"/>
    <lineage>
        <taxon>Bacteria</taxon>
        <taxon>Pseudomonadati</taxon>
        <taxon>Pseudomonadota</taxon>
        <taxon>Gammaproteobacteria</taxon>
        <taxon>Moraxellales</taxon>
        <taxon>Moraxellaceae</taxon>
        <taxon>Psychrobacter</taxon>
    </lineage>
</organism>
<dbReference type="AlphaFoldDB" id="A0A0M4SWI5"/>
<dbReference type="InterPro" id="IPR028098">
    <property type="entry name" value="Glyco_trans_4-like_N"/>
</dbReference>